<gene>
    <name evidence="1" type="ORF">SAMN02745702_01160</name>
</gene>
<accession>A0A1T4VXM2</accession>
<dbReference type="RefSeq" id="WP_078684460.1">
    <property type="nucleotide sequence ID" value="NZ_FUYA01000003.1"/>
</dbReference>
<protein>
    <submittedName>
        <fullName evidence="1">Uncharacterized protein</fullName>
    </submittedName>
</protein>
<keyword evidence="2" id="KW-1185">Reference proteome</keyword>
<evidence type="ECO:0000313" key="1">
    <source>
        <dbReference type="EMBL" id="SKA69575.1"/>
    </source>
</evidence>
<organism evidence="1 2">
    <name type="scientific">Desulfobaculum bizertense DSM 18034</name>
    <dbReference type="NCBI Taxonomy" id="1121442"/>
    <lineage>
        <taxon>Bacteria</taxon>
        <taxon>Pseudomonadati</taxon>
        <taxon>Thermodesulfobacteriota</taxon>
        <taxon>Desulfovibrionia</taxon>
        <taxon>Desulfovibrionales</taxon>
        <taxon>Desulfovibrionaceae</taxon>
        <taxon>Desulfobaculum</taxon>
    </lineage>
</organism>
<dbReference type="Proteomes" id="UP000189733">
    <property type="component" value="Unassembled WGS sequence"/>
</dbReference>
<sequence length="160" mass="17635">MRIFILLLGLALSFAIPITLQYCDGLSFFSGRTHYSVPLEVTYPNRGTSFALRKNDTRIIRKALEANKLHIKKANVSVGDTQIPQHGPGEAPGDRPAYSIALTMKSGDVVNLKRKGTSRAALAKEISLAISESVNRYLDQGHLPLRNSQRYIFFSEGTGT</sequence>
<name>A0A1T4VXM2_9BACT</name>
<dbReference type="EMBL" id="FUYA01000003">
    <property type="protein sequence ID" value="SKA69575.1"/>
    <property type="molecule type" value="Genomic_DNA"/>
</dbReference>
<dbReference type="AlphaFoldDB" id="A0A1T4VXM2"/>
<reference evidence="1 2" key="1">
    <citation type="submission" date="2017-02" db="EMBL/GenBank/DDBJ databases">
        <authorList>
            <person name="Peterson S.W."/>
        </authorList>
    </citation>
    <scope>NUCLEOTIDE SEQUENCE [LARGE SCALE GENOMIC DNA]</scope>
    <source>
        <strain evidence="1 2">DSM 18034</strain>
    </source>
</reference>
<evidence type="ECO:0000313" key="2">
    <source>
        <dbReference type="Proteomes" id="UP000189733"/>
    </source>
</evidence>
<proteinExistence type="predicted"/>